<dbReference type="Proteomes" id="UP001235939">
    <property type="component" value="Chromosome 19"/>
</dbReference>
<dbReference type="Pfam" id="PF00439">
    <property type="entry name" value="Bromodomain"/>
    <property type="match status" value="1"/>
</dbReference>
<dbReference type="PANTHER" id="PTHR45926">
    <property type="entry name" value="OSJNBA0053K19.4 PROTEIN"/>
    <property type="match status" value="1"/>
</dbReference>
<sequence length="84" mass="10092">MDLSTIQCKLESDVYPSPIQFCKDMRLVFQNSKSYNTNKKSRIYHMTLRLSTMFEELIRSIVSDWRSAVKYEEKVRNNQYVSDR</sequence>
<dbReference type="SUPFAM" id="SSF47370">
    <property type="entry name" value="Bromodomain"/>
    <property type="match status" value="1"/>
</dbReference>
<evidence type="ECO:0000256" key="2">
    <source>
        <dbReference type="PROSITE-ProRule" id="PRU00035"/>
    </source>
</evidence>
<keyword evidence="1 2" id="KW-0103">Bromodomain</keyword>
<feature type="domain" description="Bromo" evidence="3">
    <location>
        <begin position="1"/>
        <end position="43"/>
    </location>
</feature>
<dbReference type="InterPro" id="IPR001487">
    <property type="entry name" value="Bromodomain"/>
</dbReference>
<evidence type="ECO:0000313" key="4">
    <source>
        <dbReference type="EMBL" id="UYV80696.1"/>
    </source>
</evidence>
<dbReference type="InterPro" id="IPR036427">
    <property type="entry name" value="Bromodomain-like_sf"/>
</dbReference>
<evidence type="ECO:0000259" key="3">
    <source>
        <dbReference type="PROSITE" id="PS50014"/>
    </source>
</evidence>
<dbReference type="EMBL" id="CP092881">
    <property type="protein sequence ID" value="UYV80696.1"/>
    <property type="molecule type" value="Genomic_DNA"/>
</dbReference>
<dbReference type="Gene3D" id="1.20.920.10">
    <property type="entry name" value="Bromodomain-like"/>
    <property type="match status" value="1"/>
</dbReference>
<proteinExistence type="predicted"/>
<evidence type="ECO:0000256" key="1">
    <source>
        <dbReference type="ARBA" id="ARBA00023117"/>
    </source>
</evidence>
<organism evidence="4 5">
    <name type="scientific">Cordylochernes scorpioides</name>
    <dbReference type="NCBI Taxonomy" id="51811"/>
    <lineage>
        <taxon>Eukaryota</taxon>
        <taxon>Metazoa</taxon>
        <taxon>Ecdysozoa</taxon>
        <taxon>Arthropoda</taxon>
        <taxon>Chelicerata</taxon>
        <taxon>Arachnida</taxon>
        <taxon>Pseudoscorpiones</taxon>
        <taxon>Cheliferoidea</taxon>
        <taxon>Chernetidae</taxon>
        <taxon>Cordylochernes</taxon>
    </lineage>
</organism>
<evidence type="ECO:0000313" key="5">
    <source>
        <dbReference type="Proteomes" id="UP001235939"/>
    </source>
</evidence>
<gene>
    <name evidence="4" type="ORF">LAZ67_19001426</name>
</gene>
<dbReference type="PROSITE" id="PS50014">
    <property type="entry name" value="BROMODOMAIN_2"/>
    <property type="match status" value="1"/>
</dbReference>
<reference evidence="4 5" key="1">
    <citation type="submission" date="2022-01" db="EMBL/GenBank/DDBJ databases">
        <title>A chromosomal length assembly of Cordylochernes scorpioides.</title>
        <authorList>
            <person name="Zeh D."/>
            <person name="Zeh J."/>
        </authorList>
    </citation>
    <scope>NUCLEOTIDE SEQUENCE [LARGE SCALE GENOMIC DNA]</scope>
    <source>
        <strain evidence="4">IN4F17</strain>
        <tissue evidence="4">Whole Body</tissue>
    </source>
</reference>
<protein>
    <submittedName>
        <fullName evidence="4">BRWD3</fullName>
    </submittedName>
</protein>
<accession>A0ABY6LHN9</accession>
<keyword evidence="5" id="KW-1185">Reference proteome</keyword>
<name>A0ABY6LHN9_9ARAC</name>